<evidence type="ECO:0000313" key="1">
    <source>
        <dbReference type="EMBL" id="KAK8938105.1"/>
    </source>
</evidence>
<gene>
    <name evidence="1" type="ORF">KSP40_PGU021025</name>
</gene>
<accession>A0ABR2LDG1</accession>
<name>A0ABR2LDG1_9ASPA</name>
<dbReference type="EMBL" id="JBBWWR010000021">
    <property type="protein sequence ID" value="KAK8938105.1"/>
    <property type="molecule type" value="Genomic_DNA"/>
</dbReference>
<comment type="caution">
    <text evidence="1">The sequence shown here is derived from an EMBL/GenBank/DDBJ whole genome shotgun (WGS) entry which is preliminary data.</text>
</comment>
<keyword evidence="2" id="KW-1185">Reference proteome</keyword>
<organism evidence="1 2">
    <name type="scientific">Platanthera guangdongensis</name>
    <dbReference type="NCBI Taxonomy" id="2320717"/>
    <lineage>
        <taxon>Eukaryota</taxon>
        <taxon>Viridiplantae</taxon>
        <taxon>Streptophyta</taxon>
        <taxon>Embryophyta</taxon>
        <taxon>Tracheophyta</taxon>
        <taxon>Spermatophyta</taxon>
        <taxon>Magnoliopsida</taxon>
        <taxon>Liliopsida</taxon>
        <taxon>Asparagales</taxon>
        <taxon>Orchidaceae</taxon>
        <taxon>Orchidoideae</taxon>
        <taxon>Orchideae</taxon>
        <taxon>Orchidinae</taxon>
        <taxon>Platanthera</taxon>
    </lineage>
</organism>
<dbReference type="Proteomes" id="UP001412067">
    <property type="component" value="Unassembled WGS sequence"/>
</dbReference>
<reference evidence="1 2" key="1">
    <citation type="journal article" date="2022" name="Nat. Plants">
        <title>Genomes of leafy and leafless Platanthera orchids illuminate the evolution of mycoheterotrophy.</title>
        <authorList>
            <person name="Li M.H."/>
            <person name="Liu K.W."/>
            <person name="Li Z."/>
            <person name="Lu H.C."/>
            <person name="Ye Q.L."/>
            <person name="Zhang D."/>
            <person name="Wang J.Y."/>
            <person name="Li Y.F."/>
            <person name="Zhong Z.M."/>
            <person name="Liu X."/>
            <person name="Yu X."/>
            <person name="Liu D.K."/>
            <person name="Tu X.D."/>
            <person name="Liu B."/>
            <person name="Hao Y."/>
            <person name="Liao X.Y."/>
            <person name="Jiang Y.T."/>
            <person name="Sun W.H."/>
            <person name="Chen J."/>
            <person name="Chen Y.Q."/>
            <person name="Ai Y."/>
            <person name="Zhai J.W."/>
            <person name="Wu S.S."/>
            <person name="Zhou Z."/>
            <person name="Hsiao Y.Y."/>
            <person name="Wu W.L."/>
            <person name="Chen Y.Y."/>
            <person name="Lin Y.F."/>
            <person name="Hsu J.L."/>
            <person name="Li C.Y."/>
            <person name="Wang Z.W."/>
            <person name="Zhao X."/>
            <person name="Zhong W.Y."/>
            <person name="Ma X.K."/>
            <person name="Ma L."/>
            <person name="Huang J."/>
            <person name="Chen G.Z."/>
            <person name="Huang M.Z."/>
            <person name="Huang L."/>
            <person name="Peng D.H."/>
            <person name="Luo Y.B."/>
            <person name="Zou S.Q."/>
            <person name="Chen S.P."/>
            <person name="Lan S."/>
            <person name="Tsai W.C."/>
            <person name="Van de Peer Y."/>
            <person name="Liu Z.J."/>
        </authorList>
    </citation>
    <scope>NUCLEOTIDE SEQUENCE [LARGE SCALE GENOMIC DNA]</scope>
    <source>
        <strain evidence="1">Lor288</strain>
    </source>
</reference>
<sequence>MSAAYYRIAAVIKRSSDDKFLLVCQASPPALQEDHHRLYLDSHLWDLPSAPLNFLEEGDRVSDLIIQQDDSLHEKFDFGKFDVDSALGQVASQIGRVPAICGSWSVFKYVEEPDFGPDSPVKTLFILGHLVQEDEEFQGLNAHATFFYLVSNVHNYVAVVLFCKAPFICAVFIGRKVSQSGPALRRISPTEGGNLFSRML</sequence>
<proteinExistence type="predicted"/>
<evidence type="ECO:0000313" key="2">
    <source>
        <dbReference type="Proteomes" id="UP001412067"/>
    </source>
</evidence>
<protein>
    <submittedName>
        <fullName evidence="1">Uncharacterized protein</fullName>
    </submittedName>
</protein>